<name>A0ABV2TX56_9FLAO</name>
<dbReference type="EMBL" id="JBEWYP010000002">
    <property type="protein sequence ID" value="MET7028889.1"/>
    <property type="molecule type" value="Genomic_DNA"/>
</dbReference>
<dbReference type="Gene3D" id="3.30.9.10">
    <property type="entry name" value="D-Amino Acid Oxidase, subunit A, domain 2"/>
    <property type="match status" value="1"/>
</dbReference>
<gene>
    <name evidence="6" type="primary">solA</name>
    <name evidence="6" type="ORF">ABXZ32_05760</name>
</gene>
<evidence type="ECO:0000313" key="6">
    <source>
        <dbReference type="EMBL" id="MET7028889.1"/>
    </source>
</evidence>
<dbReference type="RefSeq" id="WP_354617717.1">
    <property type="nucleotide sequence ID" value="NZ_JBEWYP010000002.1"/>
</dbReference>
<dbReference type="Gene3D" id="3.50.50.60">
    <property type="entry name" value="FAD/NAD(P)-binding domain"/>
    <property type="match status" value="1"/>
</dbReference>
<keyword evidence="3" id="KW-0274">FAD</keyword>
<dbReference type="SUPFAM" id="SSF54373">
    <property type="entry name" value="FAD-linked reductases, C-terminal domain"/>
    <property type="match status" value="1"/>
</dbReference>
<sequence length="385" mass="43613">MSKQHFDVIVVGVGSMGAPTCYNLAKRGAKVLGLEQYTIVHDNGSHAGQSRMVRKAYFENPDYVPLLDKAYTLWEELEKITDQKLFHKTGLFYTGPKQNDVLEGVKLSAQKFDITIKRLGEKECSKQFPNFKLLENYEHLFEPDAGYVIPEQIIALYCKLAVDRGATILENQWVENWYEGDNIITVKTKNTTYTADKIIFTAGGFTNNLLPFKKNQLVPRRQITCWFEPKEPALFSSDKFPCFLYTTPDLPGLFYGFPLLSTGDGSGKMGIKIGYHFPGEVIDPYTLHSFDQEKESKLIKEFMRDFIPKGYKSVLSIKSCIYTYTEDGNFILEKHKDFKNVSVACGFSGHGFKLAPLVGEILADLSLEGKTDNPIAFLSSDRFLK</sequence>
<dbReference type="InterPro" id="IPR036188">
    <property type="entry name" value="FAD/NAD-bd_sf"/>
</dbReference>
<proteinExistence type="predicted"/>
<comment type="caution">
    <text evidence="6">The sequence shown here is derived from an EMBL/GenBank/DDBJ whole genome shotgun (WGS) entry which is preliminary data.</text>
</comment>
<dbReference type="Pfam" id="PF01266">
    <property type="entry name" value="DAO"/>
    <property type="match status" value="1"/>
</dbReference>
<reference evidence="6 7" key="1">
    <citation type="submission" date="2024-07" db="EMBL/GenBank/DDBJ databases">
        <title>The genome sequence of type strain Sediminicola luteus GDMCC 1.2596T.</title>
        <authorList>
            <person name="Liu Y."/>
        </authorList>
    </citation>
    <scope>NUCLEOTIDE SEQUENCE [LARGE SCALE GENOMIC DNA]</scope>
    <source>
        <strain evidence="6 7">GDMCC 1.2596</strain>
    </source>
</reference>
<keyword evidence="4 6" id="KW-0560">Oxidoreductase</keyword>
<keyword evidence="2" id="KW-0285">Flavoprotein</keyword>
<dbReference type="GO" id="GO:0050131">
    <property type="term" value="F:N-methyl-L-amino-acid oxidase activity"/>
    <property type="evidence" value="ECO:0007669"/>
    <property type="project" value="UniProtKB-EC"/>
</dbReference>
<evidence type="ECO:0000259" key="5">
    <source>
        <dbReference type="Pfam" id="PF01266"/>
    </source>
</evidence>
<protein>
    <submittedName>
        <fullName evidence="6">N-methyl-L-tryptophan oxidase</fullName>
        <ecNumber evidence="6">1.5.3.2</ecNumber>
    </submittedName>
</protein>
<dbReference type="Proteomes" id="UP001549773">
    <property type="component" value="Unassembled WGS sequence"/>
</dbReference>
<evidence type="ECO:0000256" key="2">
    <source>
        <dbReference type="ARBA" id="ARBA00022630"/>
    </source>
</evidence>
<evidence type="ECO:0000256" key="4">
    <source>
        <dbReference type="ARBA" id="ARBA00023002"/>
    </source>
</evidence>
<evidence type="ECO:0000256" key="3">
    <source>
        <dbReference type="ARBA" id="ARBA00022827"/>
    </source>
</evidence>
<comment type="cofactor">
    <cofactor evidence="1">
        <name>FAD</name>
        <dbReference type="ChEBI" id="CHEBI:57692"/>
    </cofactor>
</comment>
<evidence type="ECO:0000256" key="1">
    <source>
        <dbReference type="ARBA" id="ARBA00001974"/>
    </source>
</evidence>
<keyword evidence="7" id="KW-1185">Reference proteome</keyword>
<evidence type="ECO:0000313" key="7">
    <source>
        <dbReference type="Proteomes" id="UP001549773"/>
    </source>
</evidence>
<dbReference type="EC" id="1.5.3.2" evidence="6"/>
<dbReference type="InterPro" id="IPR045170">
    <property type="entry name" value="MTOX"/>
</dbReference>
<dbReference type="PANTHER" id="PTHR10961:SF7">
    <property type="entry name" value="FAD DEPENDENT OXIDOREDUCTASE DOMAIN-CONTAINING PROTEIN"/>
    <property type="match status" value="1"/>
</dbReference>
<dbReference type="InterPro" id="IPR006076">
    <property type="entry name" value="FAD-dep_OxRdtase"/>
</dbReference>
<dbReference type="PANTHER" id="PTHR10961">
    <property type="entry name" value="PEROXISOMAL SARCOSINE OXIDASE"/>
    <property type="match status" value="1"/>
</dbReference>
<feature type="domain" description="FAD dependent oxidoreductase" evidence="5">
    <location>
        <begin position="7"/>
        <end position="365"/>
    </location>
</feature>
<dbReference type="NCBIfam" id="NF008425">
    <property type="entry name" value="PRK11259.1"/>
    <property type="match status" value="1"/>
</dbReference>
<organism evidence="6 7">
    <name type="scientific">Sediminicola luteus</name>
    <dbReference type="NCBI Taxonomy" id="319238"/>
    <lineage>
        <taxon>Bacteria</taxon>
        <taxon>Pseudomonadati</taxon>
        <taxon>Bacteroidota</taxon>
        <taxon>Flavobacteriia</taxon>
        <taxon>Flavobacteriales</taxon>
        <taxon>Flavobacteriaceae</taxon>
        <taxon>Sediminicola</taxon>
    </lineage>
</organism>
<accession>A0ABV2TX56</accession>
<dbReference type="SUPFAM" id="SSF51905">
    <property type="entry name" value="FAD/NAD(P)-binding domain"/>
    <property type="match status" value="1"/>
</dbReference>